<evidence type="ECO:0000313" key="1">
    <source>
        <dbReference type="EMBL" id="GAA4638753.1"/>
    </source>
</evidence>
<evidence type="ECO:0000313" key="2">
    <source>
        <dbReference type="Proteomes" id="UP001501442"/>
    </source>
</evidence>
<dbReference type="EMBL" id="BAABHK010000024">
    <property type="protein sequence ID" value="GAA4638753.1"/>
    <property type="molecule type" value="Genomic_DNA"/>
</dbReference>
<gene>
    <name evidence="1" type="ORF">GCM10023196_097730</name>
</gene>
<accession>A0ABP8UUB5</accession>
<comment type="caution">
    <text evidence="1">The sequence shown here is derived from an EMBL/GenBank/DDBJ whole genome shotgun (WGS) entry which is preliminary data.</text>
</comment>
<keyword evidence="2" id="KW-1185">Reference proteome</keyword>
<reference evidence="2" key="1">
    <citation type="journal article" date="2019" name="Int. J. Syst. Evol. Microbiol.">
        <title>The Global Catalogue of Microorganisms (GCM) 10K type strain sequencing project: providing services to taxonomists for standard genome sequencing and annotation.</title>
        <authorList>
            <consortium name="The Broad Institute Genomics Platform"/>
            <consortium name="The Broad Institute Genome Sequencing Center for Infectious Disease"/>
            <person name="Wu L."/>
            <person name="Ma J."/>
        </authorList>
    </citation>
    <scope>NUCLEOTIDE SEQUENCE [LARGE SCALE GENOMIC DNA]</scope>
    <source>
        <strain evidence="2">JCM 17939</strain>
    </source>
</reference>
<dbReference type="Proteomes" id="UP001501442">
    <property type="component" value="Unassembled WGS sequence"/>
</dbReference>
<organism evidence="1 2">
    <name type="scientific">Actinoallomurus vinaceus</name>
    <dbReference type="NCBI Taxonomy" id="1080074"/>
    <lineage>
        <taxon>Bacteria</taxon>
        <taxon>Bacillati</taxon>
        <taxon>Actinomycetota</taxon>
        <taxon>Actinomycetes</taxon>
        <taxon>Streptosporangiales</taxon>
        <taxon>Thermomonosporaceae</taxon>
        <taxon>Actinoallomurus</taxon>
    </lineage>
</organism>
<name>A0ABP8UUB5_9ACTN</name>
<proteinExistence type="predicted"/>
<protein>
    <submittedName>
        <fullName evidence="1">Uncharacterized protein</fullName>
    </submittedName>
</protein>
<sequence length="98" mass="10853">MGELEWDVEPLTDSVPPLLIAKMTSTWPGWLIERLPFGFIGHLTATGHDDEDLIMTGADLRANGRAEDLIAVRNGGRSTVRVDPRPLQPPRVRVIEQA</sequence>